<dbReference type="CDD" id="cd06267">
    <property type="entry name" value="PBP1_LacI_sugar_binding-like"/>
    <property type="match status" value="1"/>
</dbReference>
<dbReference type="InterPro" id="IPR000843">
    <property type="entry name" value="HTH_LacI"/>
</dbReference>
<evidence type="ECO:0000313" key="7">
    <source>
        <dbReference type="Proteomes" id="UP000254051"/>
    </source>
</evidence>
<dbReference type="PANTHER" id="PTHR30146:SF148">
    <property type="entry name" value="HTH-TYPE TRANSCRIPTIONAL REPRESSOR PURR-RELATED"/>
    <property type="match status" value="1"/>
</dbReference>
<keyword evidence="3" id="KW-0238">DNA-binding</keyword>
<dbReference type="GO" id="GO:0003700">
    <property type="term" value="F:DNA-binding transcription factor activity"/>
    <property type="evidence" value="ECO:0007669"/>
    <property type="project" value="TreeGrafter"/>
</dbReference>
<dbReference type="InterPro" id="IPR010982">
    <property type="entry name" value="Lambda_DNA-bd_dom_sf"/>
</dbReference>
<evidence type="ECO:0000259" key="5">
    <source>
        <dbReference type="PROSITE" id="PS50932"/>
    </source>
</evidence>
<dbReference type="SUPFAM" id="SSF53822">
    <property type="entry name" value="Periplasmic binding protein-like I"/>
    <property type="match status" value="1"/>
</dbReference>
<reference evidence="7" key="1">
    <citation type="submission" date="2017-07" db="EMBL/GenBank/DDBJ databases">
        <authorList>
            <person name="Varghese N."/>
            <person name="Submissions S."/>
        </authorList>
    </citation>
    <scope>NUCLEOTIDE SEQUENCE [LARGE SCALE GENOMIC DNA]</scope>
    <source>
        <strain evidence="7">NLAE-zl-C134</strain>
    </source>
</reference>
<evidence type="ECO:0000256" key="2">
    <source>
        <dbReference type="ARBA" id="ARBA00023015"/>
    </source>
</evidence>
<evidence type="ECO:0000256" key="4">
    <source>
        <dbReference type="ARBA" id="ARBA00023163"/>
    </source>
</evidence>
<dbReference type="PROSITE" id="PS50932">
    <property type="entry name" value="HTH_LACI_2"/>
    <property type="match status" value="1"/>
</dbReference>
<dbReference type="Gene3D" id="1.10.260.40">
    <property type="entry name" value="lambda repressor-like DNA-binding domains"/>
    <property type="match status" value="1"/>
</dbReference>
<sequence length="341" mass="38488">MDQNITIEDVAKLAGVSRATAGRVVGGYGNTSEKSREKVLQAVKELNYRPNLVAQGLRGQSTKTIAVILGSIKNNYCNHLIYAVEKEAQKKGYNVIICNTHEDIRQEIRHLQNMYSRQVDGIVMMSACRTDEEIEEQYKELYSGETPIVFVDRKIKGLTSCVIQSNNELASYEATKYLLELGHQRIGILATEDYSTVNERIKGYKRALEENGIVFNPKNIQFAAQSEKNKVAEMTAKLLREKSQVTAIYVLNNSLCAGVLSELKRQKKNIPEDISLLVWDDEDLNELLEITTVVQPIEEIGKMAINKLIHDMRTKKGAEESTKEILDSHIIYRSSCKKVNS</sequence>
<dbReference type="EMBL" id="UHJJ01000009">
    <property type="protein sequence ID" value="SUQ15072.1"/>
    <property type="molecule type" value="Genomic_DNA"/>
</dbReference>
<protein>
    <submittedName>
        <fullName evidence="6">Transcriptional regulator, LacI family</fullName>
    </submittedName>
</protein>
<keyword evidence="1" id="KW-0678">Repressor</keyword>
<dbReference type="RefSeq" id="WP_181392861.1">
    <property type="nucleotide sequence ID" value="NZ_QGDS01000009.1"/>
</dbReference>
<gene>
    <name evidence="6" type="ORF">SAMN05216529_109124</name>
</gene>
<keyword evidence="4" id="KW-0804">Transcription</keyword>
<dbReference type="SMART" id="SM00354">
    <property type="entry name" value="HTH_LACI"/>
    <property type="match status" value="1"/>
</dbReference>
<dbReference type="GO" id="GO:0000976">
    <property type="term" value="F:transcription cis-regulatory region binding"/>
    <property type="evidence" value="ECO:0007669"/>
    <property type="project" value="TreeGrafter"/>
</dbReference>
<evidence type="ECO:0000313" key="6">
    <source>
        <dbReference type="EMBL" id="SUQ15072.1"/>
    </source>
</evidence>
<evidence type="ECO:0000256" key="1">
    <source>
        <dbReference type="ARBA" id="ARBA00022491"/>
    </source>
</evidence>
<dbReference type="Pfam" id="PF13377">
    <property type="entry name" value="Peripla_BP_3"/>
    <property type="match status" value="1"/>
</dbReference>
<dbReference type="PANTHER" id="PTHR30146">
    <property type="entry name" value="LACI-RELATED TRANSCRIPTIONAL REPRESSOR"/>
    <property type="match status" value="1"/>
</dbReference>
<dbReference type="CDD" id="cd01392">
    <property type="entry name" value="HTH_LacI"/>
    <property type="match status" value="1"/>
</dbReference>
<feature type="domain" description="HTH lacI-type" evidence="5">
    <location>
        <begin position="5"/>
        <end position="59"/>
    </location>
</feature>
<keyword evidence="7" id="KW-1185">Reference proteome</keyword>
<dbReference type="Pfam" id="PF00356">
    <property type="entry name" value="LacI"/>
    <property type="match status" value="1"/>
</dbReference>
<dbReference type="AlphaFoldDB" id="A0A315ZUI1"/>
<proteinExistence type="predicted"/>
<dbReference type="InterPro" id="IPR046335">
    <property type="entry name" value="LacI/GalR-like_sensor"/>
</dbReference>
<dbReference type="SUPFAM" id="SSF47413">
    <property type="entry name" value="lambda repressor-like DNA-binding domains"/>
    <property type="match status" value="1"/>
</dbReference>
<organism evidence="6 7">
    <name type="scientific">Faecalicatena contorta</name>
    <dbReference type="NCBI Taxonomy" id="39482"/>
    <lineage>
        <taxon>Bacteria</taxon>
        <taxon>Bacillati</taxon>
        <taxon>Bacillota</taxon>
        <taxon>Clostridia</taxon>
        <taxon>Lachnospirales</taxon>
        <taxon>Lachnospiraceae</taxon>
        <taxon>Faecalicatena</taxon>
    </lineage>
</organism>
<dbReference type="Proteomes" id="UP000254051">
    <property type="component" value="Unassembled WGS sequence"/>
</dbReference>
<dbReference type="PROSITE" id="PS00356">
    <property type="entry name" value="HTH_LACI_1"/>
    <property type="match status" value="1"/>
</dbReference>
<evidence type="ECO:0000256" key="3">
    <source>
        <dbReference type="ARBA" id="ARBA00023125"/>
    </source>
</evidence>
<name>A0A315ZUI1_9FIRM</name>
<keyword evidence="2" id="KW-0805">Transcription regulation</keyword>
<dbReference type="InterPro" id="IPR028082">
    <property type="entry name" value="Peripla_BP_I"/>
</dbReference>
<accession>A0A315ZUI1</accession>
<dbReference type="Gene3D" id="3.40.50.2300">
    <property type="match status" value="2"/>
</dbReference>